<dbReference type="GO" id="GO:0015031">
    <property type="term" value="P:protein transport"/>
    <property type="evidence" value="ECO:0007669"/>
    <property type="project" value="UniProtKB-KW"/>
</dbReference>
<dbReference type="PANTHER" id="PTHR12542">
    <property type="entry name" value="EXOCYST COMPLEX PROTEIN EXO70"/>
    <property type="match status" value="1"/>
</dbReference>
<evidence type="ECO:0000256" key="2">
    <source>
        <dbReference type="ARBA" id="ARBA00022448"/>
    </source>
</evidence>
<dbReference type="InterPro" id="IPR004140">
    <property type="entry name" value="Exo70"/>
</dbReference>
<reference evidence="6" key="1">
    <citation type="submission" date="2020-05" db="EMBL/GenBank/DDBJ databases">
        <title>WGS assembly of Panicum virgatum.</title>
        <authorList>
            <person name="Lovell J.T."/>
            <person name="Jenkins J."/>
            <person name="Shu S."/>
            <person name="Juenger T.E."/>
            <person name="Schmutz J."/>
        </authorList>
    </citation>
    <scope>NUCLEOTIDE SEQUENCE</scope>
    <source>
        <strain evidence="6">AP13</strain>
    </source>
</reference>
<evidence type="ECO:0000313" key="7">
    <source>
        <dbReference type="Proteomes" id="UP000823388"/>
    </source>
</evidence>
<evidence type="ECO:0000256" key="3">
    <source>
        <dbReference type="RuleBase" id="RU365026"/>
    </source>
</evidence>
<dbReference type="GO" id="GO:0000145">
    <property type="term" value="C:exocyst"/>
    <property type="evidence" value="ECO:0007669"/>
    <property type="project" value="InterPro"/>
</dbReference>
<dbReference type="PANTHER" id="PTHR12542:SF170">
    <property type="entry name" value="EXOCYST SUBUNIT EXO70 FAMILY PROTEIN"/>
    <property type="match status" value="1"/>
</dbReference>
<keyword evidence="3" id="KW-0268">Exocytosis</keyword>
<accession>A0A8T0TEQ0</accession>
<sequence>MATIKMLHRFSTSPQTGVVEGHRFHLQLGVCSFWIVNCAASSSFVVSMGGVLSGRKGSGSDTRNIISTSGTPSTGYTSTNTTSTSTSSCFHLSSALIEKQLKKTAKRDMPVEVNTEKEKHFDGLVQEFFGAPSANYSVNGGAIEVLERWFSELGIRWVLRLADGADAGELEHTFPSQERPYAARSWIRALTEIIGTSHSASSLFPDHSSQFARFTQEAVLKMLPFVDVIVATSDEAFLSKLVDAPYKKLETLLNVRDALSKALSKIQSPSESEASEEVRRIQGEMVTLLSAKEGKVDEAIWNTMEDIRRGILEPMERGGNSSGTHTPRVSPIIYNVTRSVISYVLFLRTSYSSVAPILYEAASRGKIVTEIGNTNPLSSLAVEMISCIEEKVNKKSQSFLDQSIRFLFLTNNSYLIWQLLHQSISDTVPESHMQALTNKTDDYVRDYVQVSWAPLLSCLNSTTPFRLGRDSPLAKFEREFQETYNTQKLWPVRNPELRRELREAIAEKVIPGFTKYLADNNITARERKVFFSFLKDRKRNVTPKKMEEMLQELFEG</sequence>
<feature type="domain" description="Exocyst complex subunit Exo70 C-terminal" evidence="5">
    <location>
        <begin position="200"/>
        <end position="551"/>
    </location>
</feature>
<dbReference type="Proteomes" id="UP000823388">
    <property type="component" value="Chromosome 4N"/>
</dbReference>
<evidence type="ECO:0000256" key="1">
    <source>
        <dbReference type="ARBA" id="ARBA00006756"/>
    </source>
</evidence>
<evidence type="ECO:0000259" key="5">
    <source>
        <dbReference type="Pfam" id="PF03081"/>
    </source>
</evidence>
<evidence type="ECO:0000313" key="6">
    <source>
        <dbReference type="EMBL" id="KAG2607056.1"/>
    </source>
</evidence>
<dbReference type="InterPro" id="IPR046364">
    <property type="entry name" value="Exo70_C"/>
</dbReference>
<organism evidence="6 7">
    <name type="scientific">Panicum virgatum</name>
    <name type="common">Blackwell switchgrass</name>
    <dbReference type="NCBI Taxonomy" id="38727"/>
    <lineage>
        <taxon>Eukaryota</taxon>
        <taxon>Viridiplantae</taxon>
        <taxon>Streptophyta</taxon>
        <taxon>Embryophyta</taxon>
        <taxon>Tracheophyta</taxon>
        <taxon>Spermatophyta</taxon>
        <taxon>Magnoliopsida</taxon>
        <taxon>Liliopsida</taxon>
        <taxon>Poales</taxon>
        <taxon>Poaceae</taxon>
        <taxon>PACMAD clade</taxon>
        <taxon>Panicoideae</taxon>
        <taxon>Panicodae</taxon>
        <taxon>Paniceae</taxon>
        <taxon>Panicinae</taxon>
        <taxon>Panicum</taxon>
        <taxon>Panicum sect. Hiantes</taxon>
    </lineage>
</organism>
<comment type="function">
    <text evidence="3">Component of the exocyst complex.</text>
</comment>
<comment type="caution">
    <text evidence="6">The sequence shown here is derived from an EMBL/GenBank/DDBJ whole genome shotgun (WGS) entry which is preliminary data.</text>
</comment>
<name>A0A8T0TEQ0_PANVG</name>
<keyword evidence="7" id="KW-1185">Reference proteome</keyword>
<comment type="similarity">
    <text evidence="1 3">Belongs to the EXO70 family.</text>
</comment>
<dbReference type="EMBL" id="CM029044">
    <property type="protein sequence ID" value="KAG2607056.1"/>
    <property type="molecule type" value="Genomic_DNA"/>
</dbReference>
<keyword evidence="2 3" id="KW-0813">Transport</keyword>
<proteinExistence type="inferred from homology"/>
<dbReference type="SUPFAM" id="SSF74788">
    <property type="entry name" value="Cullin repeat-like"/>
    <property type="match status" value="1"/>
</dbReference>
<evidence type="ECO:0000256" key="4">
    <source>
        <dbReference type="SAM" id="MobiDB-lite"/>
    </source>
</evidence>
<dbReference type="Pfam" id="PF03081">
    <property type="entry name" value="Exo70_C"/>
    <property type="match status" value="1"/>
</dbReference>
<dbReference type="Gene3D" id="1.20.1280.170">
    <property type="entry name" value="Exocyst complex component Exo70"/>
    <property type="match status" value="1"/>
</dbReference>
<dbReference type="AlphaFoldDB" id="A0A8T0TEQ0"/>
<feature type="region of interest" description="Disordered" evidence="4">
    <location>
        <begin position="54"/>
        <end position="80"/>
    </location>
</feature>
<dbReference type="GO" id="GO:0005546">
    <property type="term" value="F:phosphatidylinositol-4,5-bisphosphate binding"/>
    <property type="evidence" value="ECO:0007669"/>
    <property type="project" value="InterPro"/>
</dbReference>
<dbReference type="InterPro" id="IPR016159">
    <property type="entry name" value="Cullin_repeat-like_dom_sf"/>
</dbReference>
<dbReference type="GO" id="GO:0006887">
    <property type="term" value="P:exocytosis"/>
    <property type="evidence" value="ECO:0007669"/>
    <property type="project" value="UniProtKB-KW"/>
</dbReference>
<keyword evidence="3" id="KW-0653">Protein transport</keyword>
<protein>
    <recommendedName>
        <fullName evidence="3">Exocyst subunit Exo70 family protein</fullName>
    </recommendedName>
</protein>
<feature type="compositionally biased region" description="Low complexity" evidence="4">
    <location>
        <begin position="67"/>
        <end position="80"/>
    </location>
</feature>
<gene>
    <name evidence="6" type="ORF">PVAP13_4NG189122</name>
</gene>